<dbReference type="Pfam" id="PF06574">
    <property type="entry name" value="FAD_syn"/>
    <property type="match status" value="1"/>
</dbReference>
<dbReference type="EC" id="2.7.1.26" evidence="4"/>
<dbReference type="UniPathway" id="UPA00276">
    <property type="reaction ID" value="UER00406"/>
</dbReference>
<evidence type="ECO:0000256" key="2">
    <source>
        <dbReference type="ARBA" id="ARBA00005201"/>
    </source>
</evidence>
<dbReference type="Gene3D" id="2.40.30.30">
    <property type="entry name" value="Riboflavin kinase-like"/>
    <property type="match status" value="1"/>
</dbReference>
<evidence type="ECO:0000256" key="14">
    <source>
        <dbReference type="ARBA" id="ARBA00022840"/>
    </source>
</evidence>
<evidence type="ECO:0000256" key="8">
    <source>
        <dbReference type="ARBA" id="ARBA00022643"/>
    </source>
</evidence>
<evidence type="ECO:0000256" key="4">
    <source>
        <dbReference type="ARBA" id="ARBA00012105"/>
    </source>
</evidence>
<dbReference type="InterPro" id="IPR015865">
    <property type="entry name" value="Riboflavin_kinase_bac/euk"/>
</dbReference>
<organism evidence="17">
    <name type="scientific">hydrothermal vent metagenome</name>
    <dbReference type="NCBI Taxonomy" id="652676"/>
    <lineage>
        <taxon>unclassified sequences</taxon>
        <taxon>metagenomes</taxon>
        <taxon>ecological metagenomes</taxon>
    </lineage>
</organism>
<evidence type="ECO:0000256" key="7">
    <source>
        <dbReference type="ARBA" id="ARBA00022630"/>
    </source>
</evidence>
<evidence type="ECO:0000256" key="9">
    <source>
        <dbReference type="ARBA" id="ARBA00022679"/>
    </source>
</evidence>
<dbReference type="GO" id="GO:0006747">
    <property type="term" value="P:FAD biosynthetic process"/>
    <property type="evidence" value="ECO:0007669"/>
    <property type="project" value="UniProtKB-UniPathway"/>
</dbReference>
<keyword evidence="11" id="KW-0547">Nucleotide-binding</keyword>
<keyword evidence="12 17" id="KW-0418">Kinase</keyword>
<keyword evidence="7" id="KW-0285">Flavoprotein</keyword>
<dbReference type="FunFam" id="2.40.30.30:FF:000003">
    <property type="entry name" value="Riboflavin biosynthesis protein"/>
    <property type="match status" value="1"/>
</dbReference>
<evidence type="ECO:0000256" key="15">
    <source>
        <dbReference type="ARBA" id="ARBA00023268"/>
    </source>
</evidence>
<evidence type="ECO:0000256" key="6">
    <source>
        <dbReference type="ARBA" id="ARBA00018483"/>
    </source>
</evidence>
<dbReference type="InterPro" id="IPR002606">
    <property type="entry name" value="Riboflavin_kinase_bac"/>
</dbReference>
<dbReference type="GO" id="GO:0009398">
    <property type="term" value="P:FMN biosynthetic process"/>
    <property type="evidence" value="ECO:0007669"/>
    <property type="project" value="UniProtKB-UniPathway"/>
</dbReference>
<dbReference type="GO" id="GO:0005524">
    <property type="term" value="F:ATP binding"/>
    <property type="evidence" value="ECO:0007669"/>
    <property type="project" value="UniProtKB-KW"/>
</dbReference>
<keyword evidence="10 17" id="KW-0548">Nucleotidyltransferase</keyword>
<keyword evidence="9 17" id="KW-0808">Transferase</keyword>
<dbReference type="PANTHER" id="PTHR22749:SF6">
    <property type="entry name" value="RIBOFLAVIN KINASE"/>
    <property type="match status" value="1"/>
</dbReference>
<reference evidence="17" key="1">
    <citation type="submission" date="2018-06" db="EMBL/GenBank/DDBJ databases">
        <authorList>
            <person name="Zhirakovskaya E."/>
        </authorList>
    </citation>
    <scope>NUCLEOTIDE SEQUENCE</scope>
</reference>
<keyword evidence="14" id="KW-0067">ATP-binding</keyword>
<dbReference type="GO" id="GO:0009231">
    <property type="term" value="P:riboflavin biosynthetic process"/>
    <property type="evidence" value="ECO:0007669"/>
    <property type="project" value="InterPro"/>
</dbReference>
<keyword evidence="15" id="KW-0511">Multifunctional enzyme</keyword>
<dbReference type="SUPFAM" id="SSF52374">
    <property type="entry name" value="Nucleotidylyl transferase"/>
    <property type="match status" value="1"/>
</dbReference>
<dbReference type="Gene3D" id="3.40.50.620">
    <property type="entry name" value="HUPs"/>
    <property type="match status" value="1"/>
</dbReference>
<name>A0A3B1DQK4_9ZZZZ</name>
<dbReference type="NCBIfam" id="NF004160">
    <property type="entry name" value="PRK05627.1-3"/>
    <property type="match status" value="1"/>
</dbReference>
<comment type="similarity">
    <text evidence="3">Belongs to the RibF family.</text>
</comment>
<dbReference type="NCBIfam" id="TIGR00083">
    <property type="entry name" value="ribF"/>
    <property type="match status" value="1"/>
</dbReference>
<evidence type="ECO:0000256" key="13">
    <source>
        <dbReference type="ARBA" id="ARBA00022827"/>
    </source>
</evidence>
<dbReference type="NCBIfam" id="NF004162">
    <property type="entry name" value="PRK05627.1-5"/>
    <property type="match status" value="1"/>
</dbReference>
<dbReference type="SMART" id="SM00904">
    <property type="entry name" value="Flavokinase"/>
    <property type="match status" value="1"/>
</dbReference>
<evidence type="ECO:0000256" key="10">
    <source>
        <dbReference type="ARBA" id="ARBA00022695"/>
    </source>
</evidence>
<dbReference type="SUPFAM" id="SSF82114">
    <property type="entry name" value="Riboflavin kinase-like"/>
    <property type="match status" value="1"/>
</dbReference>
<dbReference type="InterPro" id="IPR023468">
    <property type="entry name" value="Riboflavin_kinase"/>
</dbReference>
<dbReference type="FunFam" id="3.40.50.620:FF:000021">
    <property type="entry name" value="Riboflavin biosynthesis protein"/>
    <property type="match status" value="1"/>
</dbReference>
<evidence type="ECO:0000256" key="12">
    <source>
        <dbReference type="ARBA" id="ARBA00022777"/>
    </source>
</evidence>
<feature type="domain" description="Riboflavin kinase" evidence="16">
    <location>
        <begin position="182"/>
        <end position="305"/>
    </location>
</feature>
<dbReference type="EMBL" id="UOGL01000112">
    <property type="protein sequence ID" value="VAX37310.1"/>
    <property type="molecule type" value="Genomic_DNA"/>
</dbReference>
<dbReference type="InterPro" id="IPR015864">
    <property type="entry name" value="FAD_synthase"/>
</dbReference>
<dbReference type="InterPro" id="IPR014729">
    <property type="entry name" value="Rossmann-like_a/b/a_fold"/>
</dbReference>
<evidence type="ECO:0000259" key="16">
    <source>
        <dbReference type="SMART" id="SM00904"/>
    </source>
</evidence>
<evidence type="ECO:0000256" key="11">
    <source>
        <dbReference type="ARBA" id="ARBA00022741"/>
    </source>
</evidence>
<comment type="pathway">
    <text evidence="2">Cofactor biosynthesis; FMN biosynthesis; FMN from riboflavin (ATP route): step 1/1.</text>
</comment>
<dbReference type="CDD" id="cd02064">
    <property type="entry name" value="FAD_synthetase_N"/>
    <property type="match status" value="1"/>
</dbReference>
<evidence type="ECO:0000256" key="3">
    <source>
        <dbReference type="ARBA" id="ARBA00010214"/>
    </source>
</evidence>
<dbReference type="PANTHER" id="PTHR22749">
    <property type="entry name" value="RIBOFLAVIN KINASE/FMN ADENYLYLTRANSFERASE"/>
    <property type="match status" value="1"/>
</dbReference>
<comment type="pathway">
    <text evidence="1">Cofactor biosynthesis; FAD biosynthesis; FAD from FMN: step 1/1.</text>
</comment>
<evidence type="ECO:0000256" key="1">
    <source>
        <dbReference type="ARBA" id="ARBA00004726"/>
    </source>
</evidence>
<protein>
    <recommendedName>
        <fullName evidence="6">Bifunctional riboflavin kinase/FMN adenylyltransferase</fullName>
        <ecNumber evidence="4">2.7.1.26</ecNumber>
        <ecNumber evidence="5">2.7.7.2</ecNumber>
    </recommendedName>
</protein>
<dbReference type="AlphaFoldDB" id="A0A3B1DQK4"/>
<dbReference type="PIRSF" id="PIRSF004491">
    <property type="entry name" value="FAD_Synth"/>
    <property type="match status" value="1"/>
</dbReference>
<gene>
    <name evidence="17" type="ORF">MNBD_PLANCTO02-1311</name>
</gene>
<evidence type="ECO:0000313" key="17">
    <source>
        <dbReference type="EMBL" id="VAX37310.1"/>
    </source>
</evidence>
<dbReference type="GO" id="GO:0008531">
    <property type="term" value="F:riboflavin kinase activity"/>
    <property type="evidence" value="ECO:0007669"/>
    <property type="project" value="UniProtKB-EC"/>
</dbReference>
<evidence type="ECO:0000256" key="5">
    <source>
        <dbReference type="ARBA" id="ARBA00012393"/>
    </source>
</evidence>
<sequence>MSLLFGFDESNLPQGGCVAIGNFDGVHKGHQLMITRLVALAQKKETSSVILTFSPHPIELLRPQHAPPWLSTLEQKAELLQQYGIDDVIAYPIDLKFLQRSPRQFFDEIIQKRLQAVGMVEGENFCFGHKRSGNIETLQTLCNQFHVELDVLKAVKIDGEPVSSTRIRNTIAAGEMQQAVTLLGHPYYLQGNVVSGEKRGRELGFPTANLSDVKTLIPAEGVYAGIVHHANAHWIAAINIGSNPTFKQNQQKLEVHLLDYQGDLYHQNLTIGFLQKIRSVKQFASKEELQYQLQIDIKDIRKVVEQQKDC</sequence>
<dbReference type="UniPathway" id="UPA00277">
    <property type="reaction ID" value="UER00407"/>
</dbReference>
<accession>A0A3B1DQK4</accession>
<dbReference type="GO" id="GO:0003919">
    <property type="term" value="F:FMN adenylyltransferase activity"/>
    <property type="evidence" value="ECO:0007669"/>
    <property type="project" value="UniProtKB-EC"/>
</dbReference>
<keyword evidence="8" id="KW-0288">FMN</keyword>
<dbReference type="Pfam" id="PF01687">
    <property type="entry name" value="Flavokinase"/>
    <property type="match status" value="1"/>
</dbReference>
<proteinExistence type="inferred from homology"/>
<keyword evidence="13" id="KW-0274">FAD</keyword>
<dbReference type="EC" id="2.7.7.2" evidence="5"/>
<dbReference type="InterPro" id="IPR023465">
    <property type="entry name" value="Riboflavin_kinase_dom_sf"/>
</dbReference>